<reference evidence="3" key="1">
    <citation type="journal article" date="2022" name="Phytopathology">
        <title>Whole genome sequencing-based tracing of a 2022 introduction and outbreak of Xanthomonas hortorum pv. pelargonii.</title>
        <authorList>
            <person name="Iruegas Bocardo F."/>
            <person name="Weisberg A.J."/>
            <person name="Riutta E.R."/>
            <person name="Kilday K.B."/>
            <person name="Bonkowski J.C."/>
            <person name="Creswell T.C."/>
            <person name="Daughtrey M."/>
            <person name="Rane K.K."/>
            <person name="Grunwald N.J."/>
            <person name="Chang J.H."/>
            <person name="Putnam M."/>
        </authorList>
    </citation>
    <scope>NUCLEOTIDE SEQUENCE</scope>
    <source>
        <strain evidence="3">22-338</strain>
    </source>
</reference>
<name>A0A9X4BWF2_9XANT</name>
<dbReference type="Proteomes" id="UP001140230">
    <property type="component" value="Unassembled WGS sequence"/>
</dbReference>
<organism evidence="3 4">
    <name type="scientific">Xanthomonas hortorum pv. hederae</name>
    <dbReference type="NCBI Taxonomy" id="453603"/>
    <lineage>
        <taxon>Bacteria</taxon>
        <taxon>Pseudomonadati</taxon>
        <taxon>Pseudomonadota</taxon>
        <taxon>Gammaproteobacteria</taxon>
        <taxon>Lysobacterales</taxon>
        <taxon>Lysobacteraceae</taxon>
        <taxon>Xanthomonas</taxon>
    </lineage>
</organism>
<evidence type="ECO:0000256" key="2">
    <source>
        <dbReference type="ARBA" id="ARBA00022705"/>
    </source>
</evidence>
<sequence length="318" mass="36544">MGEGLKRLARYGNAKSHTLRLLDTTGDTAAKQAGLRVADIRRCGDWLLFRHFPTTKQTKLRAANFCCTHLICGFCAIRRGARMMARYLDRFTQARGKRPELQPFLVTLTVRNGEDLRERLDHLDRALTRLNKRRHGKRSRSIMTSIQGAVWSYEVTFSSDKGWHPHVHAVWLALDEPDQFALRREWEEITGDSFMCDVRPIQAVRRQPDDQEESAVVDPYAKGFAEVFKYALKAAELPPHVALDAYTVLRGRRLVRSFGVFYGVPEPANDELADDMPTEDLPYIDLLWRYAGEGRYEHAKTVDRTSQHREGRSDDVVL</sequence>
<dbReference type="EMBL" id="JANWTP010000201">
    <property type="protein sequence ID" value="MDC8640837.1"/>
    <property type="molecule type" value="Genomic_DNA"/>
</dbReference>
<dbReference type="RefSeq" id="WP_273664788.1">
    <property type="nucleotide sequence ID" value="NZ_CP168177.1"/>
</dbReference>
<dbReference type="InterPro" id="IPR000989">
    <property type="entry name" value="Rep"/>
</dbReference>
<dbReference type="GO" id="GO:0003677">
    <property type="term" value="F:DNA binding"/>
    <property type="evidence" value="ECO:0007669"/>
    <property type="project" value="InterPro"/>
</dbReference>
<protein>
    <submittedName>
        <fullName evidence="3">Protein rep</fullName>
    </submittedName>
</protein>
<comment type="caution">
    <text evidence="3">The sequence shown here is derived from an EMBL/GenBank/DDBJ whole genome shotgun (WGS) entry which is preliminary data.</text>
</comment>
<comment type="similarity">
    <text evidence="1">Belongs to the Gram-positive plasmids replication protein type 1 family.</text>
</comment>
<dbReference type="AlphaFoldDB" id="A0A9X4BWF2"/>
<dbReference type="Pfam" id="PF01446">
    <property type="entry name" value="Rep_1"/>
    <property type="match status" value="1"/>
</dbReference>
<gene>
    <name evidence="3" type="ORF">NY667_24465</name>
</gene>
<evidence type="ECO:0000313" key="3">
    <source>
        <dbReference type="EMBL" id="MDC8640837.1"/>
    </source>
</evidence>
<proteinExistence type="inferred from homology"/>
<evidence type="ECO:0000256" key="1">
    <source>
        <dbReference type="ARBA" id="ARBA00008909"/>
    </source>
</evidence>
<evidence type="ECO:0000313" key="4">
    <source>
        <dbReference type="Proteomes" id="UP001140230"/>
    </source>
</evidence>
<reference evidence="3" key="2">
    <citation type="submission" date="2022-08" db="EMBL/GenBank/DDBJ databases">
        <authorList>
            <person name="Iruegas-Bocardo F."/>
            <person name="Weisberg A.J."/>
            <person name="Riutta E.R."/>
            <person name="Kilday K."/>
            <person name="Bonkowski J.C."/>
            <person name="Creswell T."/>
            <person name="Daughtrey M.L."/>
            <person name="Rane K."/>
            <person name="Grunwald N.J."/>
            <person name="Chang J.H."/>
            <person name="Putnam M.L."/>
        </authorList>
    </citation>
    <scope>NUCLEOTIDE SEQUENCE</scope>
    <source>
        <strain evidence="3">22-338</strain>
    </source>
</reference>
<accession>A0A9X4BWF2</accession>
<keyword evidence="2" id="KW-0235">DNA replication</keyword>
<dbReference type="GO" id="GO:0006260">
    <property type="term" value="P:DNA replication"/>
    <property type="evidence" value="ECO:0007669"/>
    <property type="project" value="UniProtKB-KW"/>
</dbReference>